<dbReference type="WBParaSite" id="ALUE_0001901601-mRNA-1">
    <property type="protein sequence ID" value="ALUE_0001901601-mRNA-1"/>
    <property type="gene ID" value="ALUE_0001901601"/>
</dbReference>
<evidence type="ECO:0000313" key="2">
    <source>
        <dbReference type="Proteomes" id="UP000036681"/>
    </source>
</evidence>
<feature type="region of interest" description="Disordered" evidence="1">
    <location>
        <begin position="135"/>
        <end position="155"/>
    </location>
</feature>
<evidence type="ECO:0000256" key="1">
    <source>
        <dbReference type="SAM" id="MobiDB-lite"/>
    </source>
</evidence>
<name>A0A9J2Q9Q4_ASCLU</name>
<keyword evidence="2" id="KW-1185">Reference proteome</keyword>
<dbReference type="InterPro" id="IPR036465">
    <property type="entry name" value="vWFA_dom_sf"/>
</dbReference>
<dbReference type="Proteomes" id="UP000036681">
    <property type="component" value="Unplaced"/>
</dbReference>
<dbReference type="AlphaFoldDB" id="A0A9J2Q9Q4"/>
<accession>A0A9J2Q9Q4</accession>
<dbReference type="SUPFAM" id="SSF53300">
    <property type="entry name" value="vWA-like"/>
    <property type="match status" value="1"/>
</dbReference>
<proteinExistence type="predicted"/>
<sequence>MKFSESIDSRVIHNVATDETISAANDFGKRTSTFDERTAPKKSPLLRNRVAAAAEHDVTKEGGLTRTSFTDTINPLLHPSESGFHKLSMVKTHGKVEHSENVVGSSDRVLDKTIGEFAGKSSSLSEARVRTNVASFSTSSTTPKHAASKEETVPSSEIMASLEQSPQFDIRDYTTSVSDERDSEEVSEKTVPIITSRTLDVFASSIPPAAKILEDFTRTSRRSPSVNVFEDNSGASSSSVESLANSLSEMMLTERQDTFTGGVTSTEQYSTSILSPAESVYPCVTDLIVAIDYEPTVTENRDKVAQFLRQIMNNWTFSENAVRVAVVSYGLDDGVGIYSDSFGTSRLEVTEALRNSFESSGGGVGVVYPLSRYESFSKCADLCLDII</sequence>
<evidence type="ECO:0000313" key="3">
    <source>
        <dbReference type="WBParaSite" id="ALUE_0001901601-mRNA-1"/>
    </source>
</evidence>
<protein>
    <submittedName>
        <fullName evidence="3">VWFA domain-containing protein</fullName>
    </submittedName>
</protein>
<organism evidence="2 3">
    <name type="scientific">Ascaris lumbricoides</name>
    <name type="common">Giant roundworm</name>
    <dbReference type="NCBI Taxonomy" id="6252"/>
    <lineage>
        <taxon>Eukaryota</taxon>
        <taxon>Metazoa</taxon>
        <taxon>Ecdysozoa</taxon>
        <taxon>Nematoda</taxon>
        <taxon>Chromadorea</taxon>
        <taxon>Rhabditida</taxon>
        <taxon>Spirurina</taxon>
        <taxon>Ascaridomorpha</taxon>
        <taxon>Ascaridoidea</taxon>
        <taxon>Ascarididae</taxon>
        <taxon>Ascaris</taxon>
    </lineage>
</organism>
<reference evidence="3" key="1">
    <citation type="submission" date="2023-03" db="UniProtKB">
        <authorList>
            <consortium name="WormBaseParasite"/>
        </authorList>
    </citation>
    <scope>IDENTIFICATION</scope>
</reference>